<evidence type="ECO:0000313" key="2">
    <source>
        <dbReference type="Proteomes" id="UP000827814"/>
    </source>
</evidence>
<evidence type="ECO:0000313" key="1">
    <source>
        <dbReference type="EMBL" id="UBF23190.1"/>
    </source>
</evidence>
<reference evidence="1" key="1">
    <citation type="submission" date="2021-05" db="EMBL/GenBank/DDBJ databases">
        <title>Diversity, taxonomy and evolution of archaeal viruses of the class Caudoviricetes.</title>
        <authorList>
            <person name="Liu Y."/>
            <person name="Demina T.A."/>
            <person name="Roux S."/>
            <person name="Aiewsakun P."/>
            <person name="Kazlauskas D."/>
            <person name="Simmonds P."/>
            <person name="Prangishvili D."/>
            <person name="Oksanen H.M."/>
            <person name="Krupovic M."/>
        </authorList>
    </citation>
    <scope>NUCLEOTIDE SEQUENCE</scope>
    <source>
        <strain evidence="1">HATV-2/44</strain>
    </source>
</reference>
<keyword evidence="2" id="KW-1185">Reference proteome</keyword>
<gene>
    <name evidence="1" type="ORF">HATV-2_gp39</name>
</gene>
<dbReference type="Proteomes" id="UP000827814">
    <property type="component" value="Segment"/>
</dbReference>
<name>A0AAE8XYW9_9CAUD</name>
<dbReference type="EMBL" id="MZ334525">
    <property type="protein sequence ID" value="UBF23190.1"/>
    <property type="molecule type" value="Genomic_DNA"/>
</dbReference>
<protein>
    <submittedName>
        <fullName evidence="1">Uncharacterized protein</fullName>
    </submittedName>
</protein>
<organism evidence="1 2">
    <name type="scientific">Haloarcula tailed virus 2</name>
    <dbReference type="NCBI Taxonomy" id="2877989"/>
    <lineage>
        <taxon>Viruses</taxon>
        <taxon>Duplodnaviria</taxon>
        <taxon>Heunggongvirae</taxon>
        <taxon>Uroviricota</taxon>
        <taxon>Caudoviricetes</taxon>
        <taxon>Thumleimavirales</taxon>
        <taxon>Soleiviridae</taxon>
        <taxon>Eilatmyovirus</taxon>
        <taxon>Eilatmyovirus salis</taxon>
        <taxon>Eilatmyovirus HATV2</taxon>
    </lineage>
</organism>
<proteinExistence type="predicted"/>
<sequence length="70" mass="8079">MQGITTFRVTVRYDWQTCCHANTTDDEFLLHGGSAGDIERAVTEAYRNMWLTDEDTVRVTVKEVEQTLPR</sequence>
<accession>A0AAE8XYW9</accession>